<dbReference type="Proteomes" id="UP000188246">
    <property type="component" value="Chromosome"/>
</dbReference>
<evidence type="ECO:0000313" key="2">
    <source>
        <dbReference type="EMBL" id="AQP54291.1"/>
    </source>
</evidence>
<dbReference type="AlphaFoldDB" id="A0A1Q2D7J4"/>
<evidence type="ECO:0000259" key="1">
    <source>
        <dbReference type="Pfam" id="PF05448"/>
    </source>
</evidence>
<dbReference type="GO" id="GO:0052689">
    <property type="term" value="F:carboxylic ester hydrolase activity"/>
    <property type="evidence" value="ECO:0007669"/>
    <property type="project" value="TreeGrafter"/>
</dbReference>
<dbReference type="InterPro" id="IPR039069">
    <property type="entry name" value="CE7"/>
</dbReference>
<dbReference type="PANTHER" id="PTHR40111:SF1">
    <property type="entry name" value="CEPHALOSPORIN-C DEACETYLASE"/>
    <property type="match status" value="1"/>
</dbReference>
<dbReference type="EMBL" id="CP019609">
    <property type="protein sequence ID" value="AQP54291.1"/>
    <property type="molecule type" value="Genomic_DNA"/>
</dbReference>
<dbReference type="SUPFAM" id="SSF53474">
    <property type="entry name" value="alpha/beta-Hydrolases"/>
    <property type="match status" value="1"/>
</dbReference>
<dbReference type="OrthoDB" id="9770528at2"/>
<dbReference type="KEGG" id="vpi:BW732_08695"/>
<dbReference type="GO" id="GO:0005976">
    <property type="term" value="P:polysaccharide metabolic process"/>
    <property type="evidence" value="ECO:0007669"/>
    <property type="project" value="TreeGrafter"/>
</dbReference>
<name>A0A1Q2D7J4_9ENTE</name>
<dbReference type="STRING" id="633807.BW732_08695"/>
<reference evidence="2 3" key="1">
    <citation type="journal article" date="2010" name="Int. J. Syst. Evol. Microbiol.">
        <title>Vagococcus penaei sp. nov., isolated from spoilage microbiota of cooked shrimp (Penaeus vannamei).</title>
        <authorList>
            <person name="Jaffres E."/>
            <person name="Prevost H."/>
            <person name="Rossero A."/>
            <person name="Joffraud J.J."/>
            <person name="Dousset X."/>
        </authorList>
    </citation>
    <scope>NUCLEOTIDE SEQUENCE [LARGE SCALE GENOMIC DNA]</scope>
    <source>
        <strain evidence="2 3">CD276</strain>
    </source>
</reference>
<dbReference type="Gene3D" id="3.40.50.1820">
    <property type="entry name" value="alpha/beta hydrolase"/>
    <property type="match status" value="1"/>
</dbReference>
<evidence type="ECO:0000313" key="3">
    <source>
        <dbReference type="Proteomes" id="UP000188246"/>
    </source>
</evidence>
<accession>A0A1Q2D7J4</accession>
<dbReference type="PANTHER" id="PTHR40111">
    <property type="entry name" value="CEPHALOSPORIN-C DEACETYLASE"/>
    <property type="match status" value="1"/>
</dbReference>
<gene>
    <name evidence="2" type="ORF">BW732_08695</name>
</gene>
<sequence length="309" mass="34748">MTQLYDYWQQQLQISKRLPLEITLVEQTSLSDERLTTYQVTYTSLGQVKITGWLIIPANQETYPLVIDYLGYMTQLQNPMEYQSWIDLGIGVLAIDMRGQGGMTPDIMAYVTTQERQLLARGCTTPDDFYLRRLYWDALRLVDVAFSLPQVDQQAVFIHGTSQGGGLAVFVASLTPHPIRYTFANVPSHSNIENRVVTGTGSYREIKQFIEKNPMLLNNVLETLNYFDTQFVAQYLTTPILVSVGVADPICPKEDFYPTYGAITAPKELICYPETGHGGGGQIHLTKILMMCERILGGDLHDGTENSNV</sequence>
<organism evidence="2 3">
    <name type="scientific">Vagococcus penaei</name>
    <dbReference type="NCBI Taxonomy" id="633807"/>
    <lineage>
        <taxon>Bacteria</taxon>
        <taxon>Bacillati</taxon>
        <taxon>Bacillota</taxon>
        <taxon>Bacilli</taxon>
        <taxon>Lactobacillales</taxon>
        <taxon>Enterococcaceae</taxon>
        <taxon>Vagococcus</taxon>
    </lineage>
</organism>
<dbReference type="InterPro" id="IPR008391">
    <property type="entry name" value="AXE1_dom"/>
</dbReference>
<keyword evidence="3" id="KW-1185">Reference proteome</keyword>
<feature type="domain" description="Acetyl xylan esterase" evidence="1">
    <location>
        <begin position="6"/>
        <end position="287"/>
    </location>
</feature>
<dbReference type="RefSeq" id="WP_077276367.1">
    <property type="nucleotide sequence ID" value="NZ_CP019609.1"/>
</dbReference>
<proteinExistence type="predicted"/>
<dbReference type="Pfam" id="PF05448">
    <property type="entry name" value="AXE1"/>
    <property type="match status" value="1"/>
</dbReference>
<protein>
    <recommendedName>
        <fullName evidence="1">Acetyl xylan esterase domain-containing protein</fullName>
    </recommendedName>
</protein>
<dbReference type="InterPro" id="IPR029058">
    <property type="entry name" value="AB_hydrolase_fold"/>
</dbReference>